<protein>
    <submittedName>
        <fullName evidence="2">NIPSNAP protein</fullName>
    </submittedName>
</protein>
<dbReference type="InterPro" id="IPR011008">
    <property type="entry name" value="Dimeric_a/b-barrel"/>
</dbReference>
<evidence type="ECO:0000313" key="3">
    <source>
        <dbReference type="Proteomes" id="UP000199503"/>
    </source>
</evidence>
<dbReference type="STRING" id="65499.SAMN04488000_105118"/>
<keyword evidence="3" id="KW-1185">Reference proteome</keyword>
<dbReference type="Gene3D" id="3.30.70.100">
    <property type="match status" value="1"/>
</dbReference>
<dbReference type="Proteomes" id="UP000199503">
    <property type="component" value="Unassembled WGS sequence"/>
</dbReference>
<dbReference type="OrthoDB" id="9809695at2"/>
<feature type="domain" description="NIPSNAP" evidence="1">
    <location>
        <begin position="3"/>
        <end position="103"/>
    </location>
</feature>
<dbReference type="SUPFAM" id="SSF54909">
    <property type="entry name" value="Dimeric alpha+beta barrel"/>
    <property type="match status" value="1"/>
</dbReference>
<organism evidence="2 3">
    <name type="scientific">Lentzea albida</name>
    <dbReference type="NCBI Taxonomy" id="65499"/>
    <lineage>
        <taxon>Bacteria</taxon>
        <taxon>Bacillati</taxon>
        <taxon>Actinomycetota</taxon>
        <taxon>Actinomycetes</taxon>
        <taxon>Pseudonocardiales</taxon>
        <taxon>Pseudonocardiaceae</taxon>
        <taxon>Lentzea</taxon>
    </lineage>
</organism>
<dbReference type="InterPro" id="IPR012577">
    <property type="entry name" value="NIPSNAP"/>
</dbReference>
<evidence type="ECO:0000259" key="1">
    <source>
        <dbReference type="Pfam" id="PF07978"/>
    </source>
</evidence>
<accession>A0A1H9K161</accession>
<gene>
    <name evidence="2" type="ORF">SAMN04488000_105118</name>
</gene>
<evidence type="ECO:0000313" key="2">
    <source>
        <dbReference type="EMBL" id="SEQ92565.1"/>
    </source>
</evidence>
<reference evidence="3" key="1">
    <citation type="submission" date="2016-10" db="EMBL/GenBank/DDBJ databases">
        <authorList>
            <person name="Varghese N."/>
            <person name="Submissions S."/>
        </authorList>
    </citation>
    <scope>NUCLEOTIDE SEQUENCE [LARGE SCALE GENOMIC DNA]</scope>
    <source>
        <strain evidence="3">DSM 44437</strain>
    </source>
</reference>
<sequence length="106" mass="12603">MFYEIRRYQTRPGRRDDWVRYMENVVIPFQVEQGMSVTASFVDEEDPDGYVWIRRFADEEERIALYANVYESERWQQEIGPAVRELLLVDQIKVTRAVPTAVSGLR</sequence>
<proteinExistence type="predicted"/>
<dbReference type="EMBL" id="FOFV01000005">
    <property type="protein sequence ID" value="SEQ92565.1"/>
    <property type="molecule type" value="Genomic_DNA"/>
</dbReference>
<dbReference type="RefSeq" id="WP_089916882.1">
    <property type="nucleotide sequence ID" value="NZ_FOFV01000005.1"/>
</dbReference>
<dbReference type="Pfam" id="PF07978">
    <property type="entry name" value="NIPSNAP"/>
    <property type="match status" value="1"/>
</dbReference>
<name>A0A1H9K161_9PSEU</name>
<dbReference type="AlphaFoldDB" id="A0A1H9K161"/>